<proteinExistence type="predicted"/>
<accession>G0UUD1</accession>
<evidence type="ECO:0000313" key="1">
    <source>
        <dbReference type="EMBL" id="CCC92995.1"/>
    </source>
</evidence>
<dbReference type="AlphaFoldDB" id="G0UUD1"/>
<dbReference type="VEuPathDB" id="TriTrypDB:TcIL3000_9_3950"/>
<dbReference type="EMBL" id="HE575322">
    <property type="protein sequence ID" value="CCC92995.1"/>
    <property type="molecule type" value="Genomic_DNA"/>
</dbReference>
<dbReference type="InterPro" id="IPR053248">
    <property type="entry name" value="Zinc_finger_MYND_domain"/>
</dbReference>
<name>G0UUD1_TRYCI</name>
<organism evidence="1">
    <name type="scientific">Trypanosoma congolense (strain IL3000)</name>
    <dbReference type="NCBI Taxonomy" id="1068625"/>
    <lineage>
        <taxon>Eukaryota</taxon>
        <taxon>Discoba</taxon>
        <taxon>Euglenozoa</taxon>
        <taxon>Kinetoplastea</taxon>
        <taxon>Metakinetoplastina</taxon>
        <taxon>Trypanosomatida</taxon>
        <taxon>Trypanosomatidae</taxon>
        <taxon>Trypanosoma</taxon>
        <taxon>Nannomonas</taxon>
    </lineage>
</organism>
<sequence>MHNSNRKMLAANRAVTKELVDPLDISGVGWSTLEKRFDELLQLMDAPASGINTLAARAAHKERLAAVIEQLLTKAQEESRRLLVEGNGEAAAEAGAKTLRLKERFFGKGSIKLVPAHFHLARTNQFLKRYGNAEEILSLAQFIILQLRTKRMLL</sequence>
<reference evidence="1" key="1">
    <citation type="journal article" date="2012" name="Proc. Natl. Acad. Sci. U.S.A.">
        <title>Antigenic diversity is generated by distinct evolutionary mechanisms in African trypanosome species.</title>
        <authorList>
            <person name="Jackson A.P."/>
            <person name="Berry A."/>
            <person name="Aslett M."/>
            <person name="Allison H.C."/>
            <person name="Burton P."/>
            <person name="Vavrova-Anderson J."/>
            <person name="Brown R."/>
            <person name="Browne H."/>
            <person name="Corton N."/>
            <person name="Hauser H."/>
            <person name="Gamble J."/>
            <person name="Gilderthorp R."/>
            <person name="Marcello L."/>
            <person name="McQuillan J."/>
            <person name="Otto T.D."/>
            <person name="Quail M.A."/>
            <person name="Sanders M.J."/>
            <person name="van Tonder A."/>
            <person name="Ginger M.L."/>
            <person name="Field M.C."/>
            <person name="Barry J.D."/>
            <person name="Hertz-Fowler C."/>
            <person name="Berriman M."/>
        </authorList>
    </citation>
    <scope>NUCLEOTIDE SEQUENCE</scope>
    <source>
        <strain evidence="1">IL3000</strain>
    </source>
</reference>
<dbReference type="PANTHER" id="PTHR46533:SF1">
    <property type="entry name" value="ZINC FINGER MYND DOMAIN-CONTAINING PROTEIN 12"/>
    <property type="match status" value="1"/>
</dbReference>
<dbReference type="PANTHER" id="PTHR46533">
    <property type="entry name" value="ZINC FINGER MYND DOMAIN-CONTAINING PROTEIN 12"/>
    <property type="match status" value="1"/>
</dbReference>
<gene>
    <name evidence="1" type="ORF">TCIL3000_9_3950</name>
</gene>
<protein>
    <submittedName>
        <fullName evidence="1">Uncharacterized protein TCIL3000_9_3950</fullName>
    </submittedName>
</protein>